<dbReference type="EMBL" id="FWEV01000321">
    <property type="protein sequence ID" value="SLM32602.1"/>
    <property type="molecule type" value="Genomic_DNA"/>
</dbReference>
<accession>A0A1W1HJQ1</accession>
<sequence length="45" mass="5345">MKDAFFIWFISKKQLLLEDKSRLETVYAGKSEYFLVNDQKKSAMP</sequence>
<evidence type="ECO:0000313" key="2">
    <source>
        <dbReference type="Proteomes" id="UP000191931"/>
    </source>
</evidence>
<protein>
    <submittedName>
        <fullName evidence="1">Uncharacterized protein</fullName>
    </submittedName>
</protein>
<dbReference type="Proteomes" id="UP000191931">
    <property type="component" value="Unassembled WGS sequence"/>
</dbReference>
<keyword evidence="2" id="KW-1185">Reference proteome</keyword>
<evidence type="ECO:0000313" key="1">
    <source>
        <dbReference type="EMBL" id="SLM32602.1"/>
    </source>
</evidence>
<proteinExistence type="predicted"/>
<reference evidence="1 2" key="1">
    <citation type="submission" date="2017-03" db="EMBL/GenBank/DDBJ databases">
        <authorList>
            <person name="Afonso C.L."/>
            <person name="Miller P.J."/>
            <person name="Scott M.A."/>
            <person name="Spackman E."/>
            <person name="Goraichik I."/>
            <person name="Dimitrov K.M."/>
            <person name="Suarez D.L."/>
            <person name="Swayne D.E."/>
        </authorList>
    </citation>
    <scope>NUCLEOTIDE SEQUENCE [LARGE SCALE GENOMIC DNA]</scope>
    <source>
        <strain evidence="1">PRJEB14757</strain>
    </source>
</reference>
<dbReference type="AlphaFoldDB" id="A0A1W1HJQ1"/>
<name>A0A1W1HJQ1_9BACT</name>
<gene>
    <name evidence="1" type="ORF">MTBBW1_760066</name>
</gene>
<organism evidence="1 2">
    <name type="scientific">Desulfamplus magnetovallimortis</name>
    <dbReference type="NCBI Taxonomy" id="1246637"/>
    <lineage>
        <taxon>Bacteria</taxon>
        <taxon>Pseudomonadati</taxon>
        <taxon>Thermodesulfobacteriota</taxon>
        <taxon>Desulfobacteria</taxon>
        <taxon>Desulfobacterales</taxon>
        <taxon>Desulfobacteraceae</taxon>
        <taxon>Desulfamplus</taxon>
    </lineage>
</organism>